<proteinExistence type="predicted"/>
<dbReference type="RefSeq" id="WP_231330866.1">
    <property type="nucleotide sequence ID" value="NZ_CP059572.1"/>
</dbReference>
<organism evidence="2 3">
    <name type="scientific">Actinomadura graeca</name>
    <dbReference type="NCBI Taxonomy" id="2750812"/>
    <lineage>
        <taxon>Bacteria</taxon>
        <taxon>Bacillati</taxon>
        <taxon>Actinomycetota</taxon>
        <taxon>Actinomycetes</taxon>
        <taxon>Streptosporangiales</taxon>
        <taxon>Thermomonosporaceae</taxon>
        <taxon>Actinomadura</taxon>
    </lineage>
</organism>
<evidence type="ECO:0000256" key="1">
    <source>
        <dbReference type="SAM" id="MobiDB-lite"/>
    </source>
</evidence>
<sequence>MTERKPGEDRDFREDMDDMGDDEQAEEIALTEQYVQDPPEDHVIREPEEDRDGGIGITDYESQTTDEDGRETWPEPGPPAESDAVNPTRRP</sequence>
<gene>
    <name evidence="2" type="ORF">AGRA3207_006387</name>
</gene>
<accession>A0ABX8R1J9</accession>
<feature type="compositionally biased region" description="Basic and acidic residues" evidence="1">
    <location>
        <begin position="39"/>
        <end position="48"/>
    </location>
</feature>
<protein>
    <recommendedName>
        <fullName evidence="4">Serine kinase/phosphatase</fullName>
    </recommendedName>
</protein>
<reference evidence="2" key="1">
    <citation type="submission" date="2020-07" db="EMBL/GenBank/DDBJ databases">
        <authorList>
            <person name="Tarantini F.S."/>
            <person name="Hong K.W."/>
            <person name="Chan K.G."/>
        </authorList>
    </citation>
    <scope>NUCLEOTIDE SEQUENCE</scope>
    <source>
        <strain evidence="2">32-07</strain>
    </source>
</reference>
<evidence type="ECO:0000313" key="3">
    <source>
        <dbReference type="Proteomes" id="UP001049518"/>
    </source>
</evidence>
<name>A0ABX8R1J9_9ACTN</name>
<dbReference type="EMBL" id="CP059572">
    <property type="protein sequence ID" value="QXJ24966.1"/>
    <property type="molecule type" value="Genomic_DNA"/>
</dbReference>
<evidence type="ECO:0000313" key="2">
    <source>
        <dbReference type="EMBL" id="QXJ24966.1"/>
    </source>
</evidence>
<keyword evidence="3" id="KW-1185">Reference proteome</keyword>
<feature type="region of interest" description="Disordered" evidence="1">
    <location>
        <begin position="1"/>
        <end position="91"/>
    </location>
</feature>
<feature type="compositionally biased region" description="Acidic residues" evidence="1">
    <location>
        <begin position="14"/>
        <end position="26"/>
    </location>
</feature>
<evidence type="ECO:0008006" key="4">
    <source>
        <dbReference type="Google" id="ProtNLM"/>
    </source>
</evidence>
<dbReference type="Proteomes" id="UP001049518">
    <property type="component" value="Chromosome"/>
</dbReference>
<feature type="compositionally biased region" description="Basic and acidic residues" evidence="1">
    <location>
        <begin position="1"/>
        <end position="13"/>
    </location>
</feature>